<keyword evidence="8" id="KW-1185">Reference proteome</keyword>
<dbReference type="PROSITE" id="PS00455">
    <property type="entry name" value="AMP_BINDING"/>
    <property type="match status" value="1"/>
</dbReference>
<dbReference type="CDD" id="cd05931">
    <property type="entry name" value="FAAL"/>
    <property type="match status" value="1"/>
</dbReference>
<reference evidence="7" key="1">
    <citation type="journal article" date="2014" name="Int. J. Syst. Evol. Microbiol.">
        <title>Complete genome sequence of Corynebacterium casei LMG S-19264T (=DSM 44701T), isolated from a smear-ripened cheese.</title>
        <authorList>
            <consortium name="US DOE Joint Genome Institute (JGI-PGF)"/>
            <person name="Walter F."/>
            <person name="Albersmeier A."/>
            <person name="Kalinowski J."/>
            <person name="Ruckert C."/>
        </authorList>
    </citation>
    <scope>NUCLEOTIDE SEQUENCE</scope>
    <source>
        <strain evidence="7">JCM 4714</strain>
    </source>
</reference>
<dbReference type="GO" id="GO:0006631">
    <property type="term" value="P:fatty acid metabolic process"/>
    <property type="evidence" value="ECO:0007669"/>
    <property type="project" value="UniProtKB-KW"/>
</dbReference>
<dbReference type="GO" id="GO:0016874">
    <property type="term" value="F:ligase activity"/>
    <property type="evidence" value="ECO:0007669"/>
    <property type="project" value="UniProtKB-KW"/>
</dbReference>
<protein>
    <submittedName>
        <fullName evidence="7">Polyketide synthase</fullName>
    </submittedName>
</protein>
<evidence type="ECO:0000256" key="3">
    <source>
        <dbReference type="ARBA" id="ARBA00022832"/>
    </source>
</evidence>
<comment type="caution">
    <text evidence="7">The sequence shown here is derived from an EMBL/GenBank/DDBJ whole genome shotgun (WGS) entry which is preliminary data.</text>
</comment>
<dbReference type="PANTHER" id="PTHR22754:SF32">
    <property type="entry name" value="DISCO-INTERACTING PROTEIN 2"/>
    <property type="match status" value="1"/>
</dbReference>
<dbReference type="SUPFAM" id="SSF56801">
    <property type="entry name" value="Acetyl-CoA synthetase-like"/>
    <property type="match status" value="1"/>
</dbReference>
<dbReference type="FunFam" id="3.40.50.12780:FF:000013">
    <property type="entry name" value="Long-chain-fatty-acid--AMP ligase FadD32"/>
    <property type="match status" value="1"/>
</dbReference>
<dbReference type="InterPro" id="IPR045851">
    <property type="entry name" value="AMP-bd_C_sf"/>
</dbReference>
<feature type="domain" description="AMP-dependent synthetase/ligase" evidence="6">
    <location>
        <begin position="33"/>
        <end position="419"/>
    </location>
</feature>
<evidence type="ECO:0000259" key="6">
    <source>
        <dbReference type="Pfam" id="PF00501"/>
    </source>
</evidence>
<keyword evidence="2" id="KW-0436">Ligase</keyword>
<feature type="region of interest" description="Disordered" evidence="5">
    <location>
        <begin position="550"/>
        <end position="598"/>
    </location>
</feature>
<dbReference type="Pfam" id="PF00501">
    <property type="entry name" value="AMP-binding"/>
    <property type="match status" value="1"/>
</dbReference>
<dbReference type="Proteomes" id="UP000655443">
    <property type="component" value="Unassembled WGS sequence"/>
</dbReference>
<dbReference type="InterPro" id="IPR000873">
    <property type="entry name" value="AMP-dep_synth/lig_dom"/>
</dbReference>
<evidence type="ECO:0000256" key="5">
    <source>
        <dbReference type="SAM" id="MobiDB-lite"/>
    </source>
</evidence>
<comment type="similarity">
    <text evidence="1">Belongs to the ATP-dependent AMP-binding enzyme family.</text>
</comment>
<evidence type="ECO:0000256" key="1">
    <source>
        <dbReference type="ARBA" id="ARBA00006432"/>
    </source>
</evidence>
<name>A0A918YRZ1_9ACTN</name>
<dbReference type="GO" id="GO:0008610">
    <property type="term" value="P:lipid biosynthetic process"/>
    <property type="evidence" value="ECO:0007669"/>
    <property type="project" value="InterPro"/>
</dbReference>
<evidence type="ECO:0000256" key="2">
    <source>
        <dbReference type="ARBA" id="ARBA00022598"/>
    </source>
</evidence>
<dbReference type="GO" id="GO:0071766">
    <property type="term" value="P:Actinobacterium-type cell wall biogenesis"/>
    <property type="evidence" value="ECO:0007669"/>
    <property type="project" value="UniProtKB-ARBA"/>
</dbReference>
<dbReference type="Gene3D" id="3.40.50.12780">
    <property type="entry name" value="N-terminal domain of ligase-like"/>
    <property type="match status" value="1"/>
</dbReference>
<evidence type="ECO:0000313" key="7">
    <source>
        <dbReference type="EMBL" id="GHE12938.1"/>
    </source>
</evidence>
<organism evidence="7 8">
    <name type="scientific">Streptomyces alanosinicus</name>
    <dbReference type="NCBI Taxonomy" id="68171"/>
    <lineage>
        <taxon>Bacteria</taxon>
        <taxon>Bacillati</taxon>
        <taxon>Actinomycetota</taxon>
        <taxon>Actinomycetes</taxon>
        <taxon>Kitasatosporales</taxon>
        <taxon>Streptomycetaceae</taxon>
        <taxon>Streptomyces</taxon>
    </lineage>
</organism>
<accession>A0A918YRZ1</accession>
<reference evidence="7" key="2">
    <citation type="submission" date="2020-09" db="EMBL/GenBank/DDBJ databases">
        <authorList>
            <person name="Sun Q."/>
            <person name="Ohkuma M."/>
        </authorList>
    </citation>
    <scope>NUCLEOTIDE SEQUENCE</scope>
    <source>
        <strain evidence="7">JCM 4714</strain>
    </source>
</reference>
<keyword evidence="4" id="KW-0443">Lipid metabolism</keyword>
<dbReference type="InterPro" id="IPR020845">
    <property type="entry name" value="AMP-binding_CS"/>
</dbReference>
<dbReference type="AlphaFoldDB" id="A0A918YRZ1"/>
<keyword evidence="3" id="KW-0276">Fatty acid metabolism</keyword>
<dbReference type="RefSeq" id="WP_189958356.1">
    <property type="nucleotide sequence ID" value="NZ_BMVG01000037.1"/>
</dbReference>
<dbReference type="PANTHER" id="PTHR22754">
    <property type="entry name" value="DISCO-INTERACTING PROTEIN 2 DIP2 -RELATED"/>
    <property type="match status" value="1"/>
</dbReference>
<dbReference type="InterPro" id="IPR042099">
    <property type="entry name" value="ANL_N_sf"/>
</dbReference>
<evidence type="ECO:0000313" key="8">
    <source>
        <dbReference type="Proteomes" id="UP000655443"/>
    </source>
</evidence>
<dbReference type="InterPro" id="IPR040097">
    <property type="entry name" value="FAAL/FAAC"/>
</dbReference>
<proteinExistence type="inferred from homology"/>
<dbReference type="Gene3D" id="3.30.300.30">
    <property type="match status" value="1"/>
</dbReference>
<evidence type="ECO:0000256" key="4">
    <source>
        <dbReference type="ARBA" id="ARBA00023098"/>
    </source>
</evidence>
<dbReference type="EMBL" id="BMVG01000037">
    <property type="protein sequence ID" value="GHE12938.1"/>
    <property type="molecule type" value="Genomic_DNA"/>
</dbReference>
<feature type="compositionally biased region" description="Basic and acidic residues" evidence="5">
    <location>
        <begin position="561"/>
        <end position="575"/>
    </location>
</feature>
<gene>
    <name evidence="7" type="ORF">GCM10010339_78240</name>
</gene>
<sequence length="598" mass="64911">MSELVRFLREKMWILGDTRWYARVDSVRGELVEVERLGYAQLDARARAVGAWLTDHTPPGAHVMLMYPAGLEFFTAFLGCLYAGRIAIPAPLPDTDRRALQRAEGIIRDADVGLILSDTAHQPALGSWLDGLSPERRAECVATDGTVPPAPDTWSPFSLHLSAAAYVQYTSGSTSEPRGVVISHRNLLHNLLSIREKLLTEEILDELRHDPSPPGAGWLPHYHDMGLVGMLLSPLACYGNLVFCSPVSFIAHPLLWLQMISRYRAFYTFAPNFGYDWLLRSLKAGQLTELESDLDLGSLRFALSGAEPVRAETLNAVARRLAPIGFRPDIWAPSYGLAEATLMVTGTPCGQGPTMRRFDRDALEAGAAVPAPDGIELVASGRPAGMDIRIVDPANSHPVKDGQIGEIWARGPSVAPGYLGNPQATAEHFAARTADGDGPYLRTGDLGFLQDGELYVTGRAKDLIIVNGRNIHPQDIERISETTDPATGPCAAFALPDATGREHIVLVQEIRPLHLNGRAPAGLAELIRKRLAQELRLAVHVVIVGPMSVPRTTSGKIQRSRTREELRAARLDPLHSDIPAQSPLASPTGGHEAGRPGS</sequence>